<organism evidence="3 4">
    <name type="scientific">Plectosphaerella plurivora</name>
    <dbReference type="NCBI Taxonomy" id="936078"/>
    <lineage>
        <taxon>Eukaryota</taxon>
        <taxon>Fungi</taxon>
        <taxon>Dikarya</taxon>
        <taxon>Ascomycota</taxon>
        <taxon>Pezizomycotina</taxon>
        <taxon>Sordariomycetes</taxon>
        <taxon>Hypocreomycetidae</taxon>
        <taxon>Glomerellales</taxon>
        <taxon>Plectosphaerellaceae</taxon>
        <taxon>Plectosphaerella</taxon>
    </lineage>
</organism>
<gene>
    <name evidence="3" type="ORF">F5X68DRAFT_254135</name>
</gene>
<keyword evidence="2" id="KW-0732">Signal</keyword>
<protein>
    <submittedName>
        <fullName evidence="3">Uncharacterized protein</fullName>
    </submittedName>
</protein>
<feature type="signal peptide" evidence="2">
    <location>
        <begin position="1"/>
        <end position="18"/>
    </location>
</feature>
<evidence type="ECO:0000256" key="1">
    <source>
        <dbReference type="SAM" id="Phobius"/>
    </source>
</evidence>
<name>A0A9P8VF62_9PEZI</name>
<dbReference type="AlphaFoldDB" id="A0A9P8VF62"/>
<keyword evidence="1" id="KW-1133">Transmembrane helix</keyword>
<dbReference type="EMBL" id="JAGSXJ010000007">
    <property type="protein sequence ID" value="KAH6689684.1"/>
    <property type="molecule type" value="Genomic_DNA"/>
</dbReference>
<proteinExistence type="predicted"/>
<evidence type="ECO:0000256" key="2">
    <source>
        <dbReference type="SAM" id="SignalP"/>
    </source>
</evidence>
<dbReference type="Proteomes" id="UP000770015">
    <property type="component" value="Unassembled WGS sequence"/>
</dbReference>
<dbReference type="OrthoDB" id="4733706at2759"/>
<keyword evidence="1" id="KW-0472">Membrane</keyword>
<evidence type="ECO:0000313" key="4">
    <source>
        <dbReference type="Proteomes" id="UP000770015"/>
    </source>
</evidence>
<feature type="chain" id="PRO_5040417559" evidence="2">
    <location>
        <begin position="19"/>
        <end position="583"/>
    </location>
</feature>
<sequence>MRSFTFLSVLGLVSKVLAGAVIPAVDVEVTNAPGMSVSDTLRALRRHLNEARLHQRDDVFRNSTEIEAGFSNVVLLKVGRSTSVNNTDPDSGEPDGGITHDLKAQGSLEILCKACYIKGTAHASLAINGDIDAGQIFGNLSDTFVDVVDNITDHVTDYGKEVWAEIKEGFRTGDFDLPPLDIDLNIEVPDLPETVLTFGFDELELYVDMKVTLGGGATYTMGMYDSSVAHPFLGFKVGDDLLVGVIFTVDLIISVNAEVTIESGFHLKMEDGFSLELSMFAKEVANLKHNGGLFEFLPVVVETDGILLNAVLRLSMRSGLTLKSPSFLAEISDRIPSAGGGIEASVFAHLAELNTNITVPALVGDGDCLLRVDEEFRIEIGAAAGASVFLGDRSWGPTPSTQTPLFYTTISDKCALAPSDIPAIEGRQNEDDEDLSTTSTVTKKTYTGVQCLSTGLVECPASLQSVHKFTVTETLTTAIPSGSPVDWEASVGAAALSVLKFGEDVRSLFETSGPVVSFVPPPVVTSILGGLDLPNPTEVVEDVRKTFEEVLEGSTGGISNKVIIGVSVGVGVPLLVGIIGGIM</sequence>
<evidence type="ECO:0000313" key="3">
    <source>
        <dbReference type="EMBL" id="KAH6689684.1"/>
    </source>
</evidence>
<keyword evidence="4" id="KW-1185">Reference proteome</keyword>
<reference evidence="3" key="1">
    <citation type="journal article" date="2021" name="Nat. Commun.">
        <title>Genetic determinants of endophytism in the Arabidopsis root mycobiome.</title>
        <authorList>
            <person name="Mesny F."/>
            <person name="Miyauchi S."/>
            <person name="Thiergart T."/>
            <person name="Pickel B."/>
            <person name="Atanasova L."/>
            <person name="Karlsson M."/>
            <person name="Huettel B."/>
            <person name="Barry K.W."/>
            <person name="Haridas S."/>
            <person name="Chen C."/>
            <person name="Bauer D."/>
            <person name="Andreopoulos W."/>
            <person name="Pangilinan J."/>
            <person name="LaButti K."/>
            <person name="Riley R."/>
            <person name="Lipzen A."/>
            <person name="Clum A."/>
            <person name="Drula E."/>
            <person name="Henrissat B."/>
            <person name="Kohler A."/>
            <person name="Grigoriev I.V."/>
            <person name="Martin F.M."/>
            <person name="Hacquard S."/>
        </authorList>
    </citation>
    <scope>NUCLEOTIDE SEQUENCE</scope>
    <source>
        <strain evidence="3">MPI-SDFR-AT-0117</strain>
    </source>
</reference>
<comment type="caution">
    <text evidence="3">The sequence shown here is derived from an EMBL/GenBank/DDBJ whole genome shotgun (WGS) entry which is preliminary data.</text>
</comment>
<accession>A0A9P8VF62</accession>
<feature type="transmembrane region" description="Helical" evidence="1">
    <location>
        <begin position="562"/>
        <end position="582"/>
    </location>
</feature>
<keyword evidence="1" id="KW-0812">Transmembrane</keyword>